<evidence type="ECO:0000256" key="1">
    <source>
        <dbReference type="SAM" id="Phobius"/>
    </source>
</evidence>
<keyword evidence="1" id="KW-0472">Membrane</keyword>
<accession>A0ABT8RL63</accession>
<reference evidence="2" key="2">
    <citation type="submission" date="2023-06" db="EMBL/GenBank/DDBJ databases">
        <authorList>
            <person name="Lucena T."/>
            <person name="Sun Q."/>
        </authorList>
    </citation>
    <scope>NUCLEOTIDE SEQUENCE</scope>
    <source>
        <strain evidence="2">CECT 8869</strain>
    </source>
</reference>
<dbReference type="RefSeq" id="WP_304434023.1">
    <property type="nucleotide sequence ID" value="NZ_JAUKUC010000001.1"/>
</dbReference>
<name>A0ABT8RL63_9FLAO</name>
<evidence type="ECO:0000313" key="2">
    <source>
        <dbReference type="EMBL" id="MDO1511049.1"/>
    </source>
</evidence>
<keyword evidence="1" id="KW-0812">Transmembrane</keyword>
<protein>
    <submittedName>
        <fullName evidence="2">Uncharacterized protein</fullName>
    </submittedName>
</protein>
<organism evidence="2 3">
    <name type="scientific">Maribacter confluentis</name>
    <dbReference type="NCBI Taxonomy" id="1656093"/>
    <lineage>
        <taxon>Bacteria</taxon>
        <taxon>Pseudomonadati</taxon>
        <taxon>Bacteroidota</taxon>
        <taxon>Flavobacteriia</taxon>
        <taxon>Flavobacteriales</taxon>
        <taxon>Flavobacteriaceae</taxon>
        <taxon>Maribacter</taxon>
    </lineage>
</organism>
<reference evidence="2" key="1">
    <citation type="journal article" date="2014" name="Int. J. Syst. Evol. Microbiol.">
        <title>Complete genome of a new Firmicutes species belonging to the dominant human colonic microbiota ('Ruminococcus bicirculans') reveals two chromosomes and a selective capacity to utilize plant glucans.</title>
        <authorList>
            <consortium name="NISC Comparative Sequencing Program"/>
            <person name="Wegmann U."/>
            <person name="Louis P."/>
            <person name="Goesmann A."/>
            <person name="Henrissat B."/>
            <person name="Duncan S.H."/>
            <person name="Flint H.J."/>
        </authorList>
    </citation>
    <scope>NUCLEOTIDE SEQUENCE</scope>
    <source>
        <strain evidence="2">CECT 8869</strain>
    </source>
</reference>
<dbReference type="Proteomes" id="UP001168579">
    <property type="component" value="Unassembled WGS sequence"/>
</dbReference>
<proteinExistence type="predicted"/>
<comment type="caution">
    <text evidence="2">The sequence shown here is derived from an EMBL/GenBank/DDBJ whole genome shotgun (WGS) entry which is preliminary data.</text>
</comment>
<keyword evidence="3" id="KW-1185">Reference proteome</keyword>
<keyword evidence="1" id="KW-1133">Transmembrane helix</keyword>
<feature type="transmembrane region" description="Helical" evidence="1">
    <location>
        <begin position="46"/>
        <end position="64"/>
    </location>
</feature>
<evidence type="ECO:0000313" key="3">
    <source>
        <dbReference type="Proteomes" id="UP001168579"/>
    </source>
</evidence>
<sequence length="65" mass="7837">MHINKWKFGRFNFFARITNVEIGLYSSNPNSWEYAKLTRIRKTLEISIALRWYIILIIMLVIGYL</sequence>
<dbReference type="EMBL" id="JAUKUC010000001">
    <property type="protein sequence ID" value="MDO1511049.1"/>
    <property type="molecule type" value="Genomic_DNA"/>
</dbReference>
<gene>
    <name evidence="2" type="ORF">Q2T41_00020</name>
</gene>